<keyword evidence="7 8" id="KW-0133">Cell shape</keyword>
<dbReference type="InterPro" id="IPR004101">
    <property type="entry name" value="Mur_ligase_C"/>
</dbReference>
<reference evidence="11 12" key="1">
    <citation type="submission" date="2017-10" db="EMBL/GenBank/DDBJ databases">
        <title>Paenichitinophaga pekingensis gen. nov., sp. nov., isolated from activated sludge.</title>
        <authorList>
            <person name="Jin D."/>
            <person name="Kong X."/>
            <person name="Deng Y."/>
            <person name="Bai Z."/>
        </authorList>
    </citation>
    <scope>NUCLEOTIDE SEQUENCE [LARGE SCALE GENOMIC DNA]</scope>
    <source>
        <strain evidence="11 12">13</strain>
    </source>
</reference>
<dbReference type="Pfam" id="PF08245">
    <property type="entry name" value="Mur_ligase_M"/>
    <property type="match status" value="1"/>
</dbReference>
<dbReference type="SUPFAM" id="SSF53623">
    <property type="entry name" value="MurD-like peptide ligases, catalytic domain"/>
    <property type="match status" value="1"/>
</dbReference>
<dbReference type="EC" id="6.3.2.9" evidence="7 8"/>
<dbReference type="Gene3D" id="3.40.1190.10">
    <property type="entry name" value="Mur-like, catalytic domain"/>
    <property type="match status" value="1"/>
</dbReference>
<keyword evidence="4 7" id="KW-0436">Ligase</keyword>
<dbReference type="NCBIfam" id="TIGR01087">
    <property type="entry name" value="murD"/>
    <property type="match status" value="1"/>
</dbReference>
<evidence type="ECO:0000256" key="6">
    <source>
        <dbReference type="ARBA" id="ARBA00022840"/>
    </source>
</evidence>
<keyword evidence="7 8" id="KW-0131">Cell cycle</keyword>
<keyword evidence="3 7" id="KW-0963">Cytoplasm</keyword>
<keyword evidence="6 7" id="KW-0067">ATP-binding</keyword>
<dbReference type="InterPro" id="IPR013221">
    <property type="entry name" value="Mur_ligase_cen"/>
</dbReference>
<dbReference type="Gene3D" id="3.40.50.720">
    <property type="entry name" value="NAD(P)-binding Rossmann-like Domain"/>
    <property type="match status" value="1"/>
</dbReference>
<evidence type="ECO:0000256" key="3">
    <source>
        <dbReference type="ARBA" id="ARBA00022490"/>
    </source>
</evidence>
<dbReference type="Gene3D" id="3.90.190.20">
    <property type="entry name" value="Mur ligase, C-terminal domain"/>
    <property type="match status" value="1"/>
</dbReference>
<dbReference type="Proteomes" id="UP000220133">
    <property type="component" value="Chromosome"/>
</dbReference>
<dbReference type="InterPro" id="IPR036565">
    <property type="entry name" value="Mur-like_cat_sf"/>
</dbReference>
<dbReference type="SUPFAM" id="SSF51984">
    <property type="entry name" value="MurCD N-terminal domain"/>
    <property type="match status" value="1"/>
</dbReference>
<dbReference type="GO" id="GO:0071555">
    <property type="term" value="P:cell wall organization"/>
    <property type="evidence" value="ECO:0007669"/>
    <property type="project" value="UniProtKB-KW"/>
</dbReference>
<dbReference type="AlphaFoldDB" id="A0A291QTC3"/>
<proteinExistence type="inferred from homology"/>
<comment type="pathway">
    <text evidence="2 7 8">Cell wall biogenesis; peptidoglycan biosynthesis.</text>
</comment>
<dbReference type="GO" id="GO:0005524">
    <property type="term" value="F:ATP binding"/>
    <property type="evidence" value="ECO:0007669"/>
    <property type="project" value="UniProtKB-UniRule"/>
</dbReference>
<comment type="similarity">
    <text evidence="7">Belongs to the MurCDEF family.</text>
</comment>
<feature type="binding site" evidence="7">
    <location>
        <begin position="121"/>
        <end position="127"/>
    </location>
    <ligand>
        <name>ATP</name>
        <dbReference type="ChEBI" id="CHEBI:30616"/>
    </ligand>
</feature>
<dbReference type="Pfam" id="PF21377">
    <property type="entry name" value="MurD_N"/>
    <property type="match status" value="1"/>
</dbReference>
<protein>
    <recommendedName>
        <fullName evidence="7 8">UDP-N-acetylmuramoylalanine--D-glutamate ligase</fullName>
        <ecNumber evidence="7 8">6.3.2.9</ecNumber>
    </recommendedName>
    <alternativeName>
        <fullName evidence="7">D-glutamic acid-adding enzyme</fullName>
    </alternativeName>
    <alternativeName>
        <fullName evidence="7">UDP-N-acetylmuramoyl-L-alanyl-D-glutamate synthetase</fullName>
    </alternativeName>
</protein>
<dbReference type="HAMAP" id="MF_00639">
    <property type="entry name" value="MurD"/>
    <property type="match status" value="1"/>
</dbReference>
<evidence type="ECO:0000256" key="8">
    <source>
        <dbReference type="RuleBase" id="RU003664"/>
    </source>
</evidence>
<evidence type="ECO:0000256" key="1">
    <source>
        <dbReference type="ARBA" id="ARBA00004496"/>
    </source>
</evidence>
<gene>
    <name evidence="7 11" type="primary">murD</name>
    <name evidence="11" type="ORF">COR50_08900</name>
</gene>
<evidence type="ECO:0000256" key="2">
    <source>
        <dbReference type="ARBA" id="ARBA00004752"/>
    </source>
</evidence>
<dbReference type="GO" id="GO:0008360">
    <property type="term" value="P:regulation of cell shape"/>
    <property type="evidence" value="ECO:0007669"/>
    <property type="project" value="UniProtKB-KW"/>
</dbReference>
<name>A0A291QTC3_9BACT</name>
<evidence type="ECO:0000256" key="7">
    <source>
        <dbReference type="HAMAP-Rule" id="MF_00639"/>
    </source>
</evidence>
<feature type="domain" description="Mur ligase central" evidence="10">
    <location>
        <begin position="119"/>
        <end position="299"/>
    </location>
</feature>
<dbReference type="PANTHER" id="PTHR43692:SF1">
    <property type="entry name" value="UDP-N-ACETYLMURAMOYLALANINE--D-GLUTAMATE LIGASE"/>
    <property type="match status" value="1"/>
</dbReference>
<sequence length="458" mass="50853">MNQSTTYQDSSSRKLVILGAAESGIGAALLAKQQGYEVFVSDGGTIKDIYKQELAIHQIPFEESQHSMNLVLAADEIVKSPGIPEKAEIMKQVRAKGIQVISEIEFAYRYSKNSKIIAITGSNGKSTTTALTYDIFKRAGLDVAMVGNIGVSYAKQVATAPTEYYVIEISSFQLDDIIEFKPHVAILLNITPDHLDRYDYKMENYAASKFRIAMNQTGGDYFVYCQDDPVIMEHLETKPIISKLIPFTIMEPLKEGGYIENDQLNIQLNDGMGSEIVSMYDLALKGKHNLYNSMAAGIAGRTMNIRNEKVRESLVNFKSLEHRMEYVSTVRGVAFINDSKATNVNSLWFALESMETSVVLIMGGVDKGNDYSAVVELVREKVKAIVCIGIDNTPIHNALEKYVPTMVDTLSMQEAVNTAFKLASKADVVLLSPACASFDLFKNYEDRGRQFKEAVKEL</sequence>
<evidence type="ECO:0000259" key="10">
    <source>
        <dbReference type="Pfam" id="PF08245"/>
    </source>
</evidence>
<feature type="domain" description="Mur ligase C-terminal" evidence="9">
    <location>
        <begin position="322"/>
        <end position="435"/>
    </location>
</feature>
<dbReference type="SUPFAM" id="SSF53244">
    <property type="entry name" value="MurD-like peptide ligases, peptide-binding domain"/>
    <property type="match status" value="1"/>
</dbReference>
<dbReference type="OrthoDB" id="9809796at2"/>
<dbReference type="GO" id="GO:0008764">
    <property type="term" value="F:UDP-N-acetylmuramoylalanine-D-glutamate ligase activity"/>
    <property type="evidence" value="ECO:0007669"/>
    <property type="project" value="UniProtKB-UniRule"/>
</dbReference>
<comment type="subcellular location">
    <subcellularLocation>
        <location evidence="1 7 8">Cytoplasm</location>
    </subcellularLocation>
</comment>
<dbReference type="KEGG" id="cbae:COR50_08900"/>
<dbReference type="EMBL" id="CP023777">
    <property type="protein sequence ID" value="ATL47279.1"/>
    <property type="molecule type" value="Genomic_DNA"/>
</dbReference>
<keyword evidence="7 8" id="KW-0132">Cell division</keyword>
<comment type="catalytic activity">
    <reaction evidence="7 8">
        <text>UDP-N-acetyl-alpha-D-muramoyl-L-alanine + D-glutamate + ATP = UDP-N-acetyl-alpha-D-muramoyl-L-alanyl-D-glutamate + ADP + phosphate + H(+)</text>
        <dbReference type="Rhea" id="RHEA:16429"/>
        <dbReference type="ChEBI" id="CHEBI:15378"/>
        <dbReference type="ChEBI" id="CHEBI:29986"/>
        <dbReference type="ChEBI" id="CHEBI:30616"/>
        <dbReference type="ChEBI" id="CHEBI:43474"/>
        <dbReference type="ChEBI" id="CHEBI:83898"/>
        <dbReference type="ChEBI" id="CHEBI:83900"/>
        <dbReference type="ChEBI" id="CHEBI:456216"/>
        <dbReference type="EC" id="6.3.2.9"/>
    </reaction>
</comment>
<keyword evidence="7 8" id="KW-0573">Peptidoglycan synthesis</keyword>
<dbReference type="GO" id="GO:0051301">
    <property type="term" value="P:cell division"/>
    <property type="evidence" value="ECO:0007669"/>
    <property type="project" value="UniProtKB-KW"/>
</dbReference>
<dbReference type="GO" id="GO:0009252">
    <property type="term" value="P:peptidoglycan biosynthetic process"/>
    <property type="evidence" value="ECO:0007669"/>
    <property type="project" value="UniProtKB-UniRule"/>
</dbReference>
<evidence type="ECO:0000256" key="5">
    <source>
        <dbReference type="ARBA" id="ARBA00022741"/>
    </source>
</evidence>
<accession>A0A291QTC3</accession>
<dbReference type="InterPro" id="IPR005762">
    <property type="entry name" value="MurD"/>
</dbReference>
<keyword evidence="7 8" id="KW-0961">Cell wall biogenesis/degradation</keyword>
<keyword evidence="5 7" id="KW-0547">Nucleotide-binding</keyword>
<evidence type="ECO:0000313" key="12">
    <source>
        <dbReference type="Proteomes" id="UP000220133"/>
    </source>
</evidence>
<evidence type="ECO:0000256" key="4">
    <source>
        <dbReference type="ARBA" id="ARBA00022598"/>
    </source>
</evidence>
<dbReference type="GO" id="GO:0005737">
    <property type="term" value="C:cytoplasm"/>
    <property type="evidence" value="ECO:0007669"/>
    <property type="project" value="UniProtKB-SubCell"/>
</dbReference>
<dbReference type="PANTHER" id="PTHR43692">
    <property type="entry name" value="UDP-N-ACETYLMURAMOYLALANINE--D-GLUTAMATE LIGASE"/>
    <property type="match status" value="1"/>
</dbReference>
<comment type="function">
    <text evidence="7 8">Cell wall formation. Catalyzes the addition of glutamate to the nucleotide precursor UDP-N-acetylmuramoyl-L-alanine (UMA).</text>
</comment>
<dbReference type="RefSeq" id="WP_098193661.1">
    <property type="nucleotide sequence ID" value="NZ_CP023777.1"/>
</dbReference>
<dbReference type="Pfam" id="PF02875">
    <property type="entry name" value="Mur_ligase_C"/>
    <property type="match status" value="1"/>
</dbReference>
<evidence type="ECO:0000259" key="9">
    <source>
        <dbReference type="Pfam" id="PF02875"/>
    </source>
</evidence>
<organism evidence="11 12">
    <name type="scientific">Chitinophaga caeni</name>
    <dbReference type="NCBI Taxonomy" id="2029983"/>
    <lineage>
        <taxon>Bacteria</taxon>
        <taxon>Pseudomonadati</taxon>
        <taxon>Bacteroidota</taxon>
        <taxon>Chitinophagia</taxon>
        <taxon>Chitinophagales</taxon>
        <taxon>Chitinophagaceae</taxon>
        <taxon>Chitinophaga</taxon>
    </lineage>
</organism>
<evidence type="ECO:0000313" key="11">
    <source>
        <dbReference type="EMBL" id="ATL47279.1"/>
    </source>
</evidence>
<keyword evidence="12" id="KW-1185">Reference proteome</keyword>
<dbReference type="InterPro" id="IPR036615">
    <property type="entry name" value="Mur_ligase_C_dom_sf"/>
</dbReference>
<dbReference type="UniPathway" id="UPA00219"/>